<evidence type="ECO:0000256" key="5">
    <source>
        <dbReference type="ARBA" id="ARBA00023242"/>
    </source>
</evidence>
<sequence length="1331" mass="150105">MNDRTSTPRQIVPGPGLGRLRTSPTSPTSTSDSPVKGDQGSPPSPWKKRVSTACLACKKSKRKCSGVPPCDNCRAFNRVCIFDESLDQRRRVAQKRTAEELNYHRDMLNDLFRVIRTADEPHALKLLDIIRKNATAEEIRAFIDETLIRLEGEGDGQAVQKLEDMRRTIDVEGADPSFRRKVMDIHFLCDEAPCKVPAKPWTSVTEDADLVSHLVSLYFTWDYPFHAFLDRDVFLKYMAGGRVDSEFCSPFLVNALLANACHFSEFSEAYVVPGDLVTKGADFLSEAERLREEDTQKLSLTYLQGTLLLYEKYSISGNDDLGYIMLHQAIRAGESLGLFGPKCLKFEQITPEMDVSIKRTAWGLFQIDTVVHTGFLRPSLIAKVNVDRIGREDDRASLWTPYPSHRAARPAYLNQYFDESCNLCEIARDISRVLFADDQSNASAAYRRQTKDDLYERLRRWHNALPDVFDPGRRPPPHIILLRLRYFTLVINLFSCSGDDDSSSVASDAPKTPESPPRQSPISKYNAWEITQSAARGISSLTRLHRREYGMSRAHHFAMYAINLALFAMLEQESFDILDSDFLSLASSFSIIASRSYLGRSLFHLFRQSVRAKAQGRRIRQSSAVSDELKDLFDEETPIKEQTRWDEYAEGLQKLNEDERYHGLGPGEGEHGLQDYPGLGLFDMLDRYESLSLGKDEIVPERRKPEFAWIDNKDLWCEASVNALNTTLALDVAMEDFSEIYPTVELNPPETNGVSFEPNQPAPNGLSSALPWPGLPLSPGTPQSGYYLSLNPNRYDRPAPYPHQSSTSSSGTGRDGPGTGVAKVAIPRAAPYSIHSQRRRSARACEPCRQRKIKCDGNKPVCRQCHEHHVTCSYLDVKRVRDQKQLEVLSHRVKEYESLLRDLETEVDPNSARRIRRTLKTSNGDNEDGALSDSSSSSVGSLNAVDLVEEDLNRSQKTRATGYFGKNSEVSWMQKLEDEAENRSRMFDGNFEMLGLDEQPPPQKNDVPIATMSYHLDDLNIPLMDDVDPYDLPPKELADRFFAAYMDSVHPAFEIIRKTIFVTQYRQFFKQPSKPPRRWLAILNMIFALGCRYCLLLNDGAGIASDEDWDDLVYFNRARKLCLGETALFEHTDLQQIQVEILVALYLVVLGQINRASNFASMAFRSALSLGINLRFEDDRTHHASKEARGRLWWSIYVVEHLLTATTGRASCVSEGLSAAPLPIPFEEENFDKPHVLRLFQNGSLRASQLKLTIFETDEEAQAKAQWLATCEPSPSLFFHCFVDLCAITQAVINKVYSIQGLRDTASQLEQRTTPLCASASASPSPTTAPG</sequence>
<feature type="compositionally biased region" description="Low complexity" evidence="6">
    <location>
        <begin position="22"/>
        <end position="34"/>
    </location>
</feature>
<protein>
    <recommendedName>
        <fullName evidence="7">Zn(2)-C6 fungal-type domain-containing protein</fullName>
    </recommendedName>
</protein>
<dbReference type="SUPFAM" id="SSF57701">
    <property type="entry name" value="Zn2/Cys6 DNA-binding domain"/>
    <property type="match status" value="2"/>
</dbReference>
<dbReference type="PANTHER" id="PTHR47256">
    <property type="entry name" value="ZN(II)2CYS6 TRANSCRIPTION FACTOR (EUROFUNG)-RELATED"/>
    <property type="match status" value="1"/>
</dbReference>
<dbReference type="PANTHER" id="PTHR47256:SF9">
    <property type="entry name" value="ZN(II)2CYS6 TRANSCRIPTION FACTOR (EUROFUNG)"/>
    <property type="match status" value="1"/>
</dbReference>
<feature type="region of interest" description="Disordered" evidence="6">
    <location>
        <begin position="744"/>
        <end position="843"/>
    </location>
</feature>
<dbReference type="PROSITE" id="PS50048">
    <property type="entry name" value="ZN2_CY6_FUNGAL_2"/>
    <property type="match status" value="2"/>
</dbReference>
<dbReference type="GO" id="GO:0000981">
    <property type="term" value="F:DNA-binding transcription factor activity, RNA polymerase II-specific"/>
    <property type="evidence" value="ECO:0007669"/>
    <property type="project" value="InterPro"/>
</dbReference>
<dbReference type="Pfam" id="PF04082">
    <property type="entry name" value="Fungal_trans"/>
    <property type="match status" value="2"/>
</dbReference>
<proteinExistence type="predicted"/>
<dbReference type="InterPro" id="IPR001138">
    <property type="entry name" value="Zn2Cys6_DnaBD"/>
</dbReference>
<evidence type="ECO:0000313" key="10">
    <source>
        <dbReference type="Proteomes" id="UP000630445"/>
    </source>
</evidence>
<feature type="domain" description="Zn(2)-C6 fungal-type" evidence="7">
    <location>
        <begin position="844"/>
        <end position="874"/>
    </location>
</feature>
<keyword evidence="5" id="KW-0539">Nucleus</keyword>
<evidence type="ECO:0000256" key="3">
    <source>
        <dbReference type="ARBA" id="ARBA00023125"/>
    </source>
</evidence>
<dbReference type="InterPro" id="IPR007219">
    <property type="entry name" value="XnlR_reg_dom"/>
</dbReference>
<evidence type="ECO:0000259" key="7">
    <source>
        <dbReference type="PROSITE" id="PS50048"/>
    </source>
</evidence>
<dbReference type="PROSITE" id="PS00463">
    <property type="entry name" value="ZN2_CY6_FUNGAL_1"/>
    <property type="match status" value="2"/>
</dbReference>
<feature type="compositionally biased region" description="Polar residues" evidence="6">
    <location>
        <begin position="780"/>
        <end position="792"/>
    </location>
</feature>
<keyword evidence="10" id="KW-1185">Reference proteome</keyword>
<feature type="domain" description="Zn(2)-C6 fungal-type" evidence="7">
    <location>
        <begin position="53"/>
        <end position="82"/>
    </location>
</feature>
<dbReference type="CDD" id="cd12148">
    <property type="entry name" value="fungal_TF_MHR"/>
    <property type="match status" value="2"/>
</dbReference>
<dbReference type="Proteomes" id="UP000662466">
    <property type="component" value="Unassembled WGS sequence"/>
</dbReference>
<dbReference type="GO" id="GO:0006351">
    <property type="term" value="P:DNA-templated transcription"/>
    <property type="evidence" value="ECO:0007669"/>
    <property type="project" value="InterPro"/>
</dbReference>
<dbReference type="EMBL" id="JACBAD010001868">
    <property type="protein sequence ID" value="KAF7131176.1"/>
    <property type="molecule type" value="Genomic_DNA"/>
</dbReference>
<dbReference type="EMBL" id="JACBAF010002030">
    <property type="protein sequence ID" value="KAF7169600.1"/>
    <property type="molecule type" value="Genomic_DNA"/>
</dbReference>
<keyword evidence="1" id="KW-0479">Metal-binding</keyword>
<evidence type="ECO:0000313" key="8">
    <source>
        <dbReference type="EMBL" id="KAF7131176.1"/>
    </source>
</evidence>
<keyword evidence="3" id="KW-0238">DNA-binding</keyword>
<dbReference type="GO" id="GO:0008270">
    <property type="term" value="F:zinc ion binding"/>
    <property type="evidence" value="ECO:0007669"/>
    <property type="project" value="InterPro"/>
</dbReference>
<accession>A0A8H6UXD0</accession>
<evidence type="ECO:0000256" key="1">
    <source>
        <dbReference type="ARBA" id="ARBA00022723"/>
    </source>
</evidence>
<feature type="region of interest" description="Disordered" evidence="6">
    <location>
        <begin position="500"/>
        <end position="523"/>
    </location>
</feature>
<dbReference type="CDD" id="cd00067">
    <property type="entry name" value="GAL4"/>
    <property type="match status" value="2"/>
</dbReference>
<feature type="compositionally biased region" description="Polar residues" evidence="6">
    <location>
        <begin position="749"/>
        <end position="758"/>
    </location>
</feature>
<organism evidence="9 11">
    <name type="scientific">Aspergillus hiratsukae</name>
    <dbReference type="NCBI Taxonomy" id="1194566"/>
    <lineage>
        <taxon>Eukaryota</taxon>
        <taxon>Fungi</taxon>
        <taxon>Dikarya</taxon>
        <taxon>Ascomycota</taxon>
        <taxon>Pezizomycotina</taxon>
        <taxon>Eurotiomycetes</taxon>
        <taxon>Eurotiomycetidae</taxon>
        <taxon>Eurotiales</taxon>
        <taxon>Aspergillaceae</taxon>
        <taxon>Aspergillus</taxon>
        <taxon>Aspergillus subgen. Fumigati</taxon>
    </lineage>
</organism>
<reference evidence="9" key="1">
    <citation type="submission" date="2020-06" db="EMBL/GenBank/DDBJ databases">
        <title>Draft genome sequences of strains closely related to Aspergillus parafelis and Aspergillus hiratsukae.</title>
        <authorList>
            <person name="Dos Santos R.A.C."/>
            <person name="Rivero-Menendez O."/>
            <person name="Steenwyk J.L."/>
            <person name="Mead M.E."/>
            <person name="Goldman G.H."/>
            <person name="Alastruey-Izquierdo A."/>
            <person name="Rokas A."/>
        </authorList>
    </citation>
    <scope>NUCLEOTIDE SEQUENCE</scope>
    <source>
        <strain evidence="8">CNM-CM5793</strain>
        <strain evidence="9">CNM-CM6106</strain>
    </source>
</reference>
<dbReference type="Gene3D" id="4.10.240.10">
    <property type="entry name" value="Zn(2)-C6 fungal-type DNA-binding domain"/>
    <property type="match status" value="2"/>
</dbReference>
<feature type="compositionally biased region" description="Low complexity" evidence="6">
    <location>
        <begin position="931"/>
        <end position="940"/>
    </location>
</feature>
<feature type="region of interest" description="Disordered" evidence="6">
    <location>
        <begin position="914"/>
        <end position="940"/>
    </location>
</feature>
<keyword evidence="2" id="KW-0805">Transcription regulation</keyword>
<dbReference type="SMART" id="SM00066">
    <property type="entry name" value="GAL4"/>
    <property type="match status" value="2"/>
</dbReference>
<comment type="caution">
    <text evidence="9">The sequence shown here is derived from an EMBL/GenBank/DDBJ whole genome shotgun (WGS) entry which is preliminary data.</text>
</comment>
<dbReference type="InterPro" id="IPR053187">
    <property type="entry name" value="Notoamide_regulator"/>
</dbReference>
<evidence type="ECO:0000256" key="2">
    <source>
        <dbReference type="ARBA" id="ARBA00023015"/>
    </source>
</evidence>
<feature type="region of interest" description="Disordered" evidence="6">
    <location>
        <begin position="1"/>
        <end position="48"/>
    </location>
</feature>
<keyword evidence="4" id="KW-0804">Transcription</keyword>
<evidence type="ECO:0000313" key="9">
    <source>
        <dbReference type="EMBL" id="KAF7169600.1"/>
    </source>
</evidence>
<evidence type="ECO:0000313" key="11">
    <source>
        <dbReference type="Proteomes" id="UP000662466"/>
    </source>
</evidence>
<dbReference type="GO" id="GO:0003677">
    <property type="term" value="F:DNA binding"/>
    <property type="evidence" value="ECO:0007669"/>
    <property type="project" value="UniProtKB-KW"/>
</dbReference>
<dbReference type="Proteomes" id="UP000630445">
    <property type="component" value="Unassembled WGS sequence"/>
</dbReference>
<evidence type="ECO:0000256" key="6">
    <source>
        <dbReference type="SAM" id="MobiDB-lite"/>
    </source>
</evidence>
<dbReference type="InterPro" id="IPR036864">
    <property type="entry name" value="Zn2-C6_fun-type_DNA-bd_sf"/>
</dbReference>
<gene>
    <name evidence="8" type="ORF">CNMCM5793_004226</name>
    <name evidence="9" type="ORF">CNMCM6106_004477</name>
</gene>
<dbReference type="SMART" id="SM00906">
    <property type="entry name" value="Fungal_trans"/>
    <property type="match status" value="2"/>
</dbReference>
<dbReference type="Pfam" id="PF00172">
    <property type="entry name" value="Zn_clus"/>
    <property type="match status" value="2"/>
</dbReference>
<dbReference type="OrthoDB" id="2593732at2759"/>
<name>A0A8H6UXD0_9EURO</name>
<evidence type="ECO:0000256" key="4">
    <source>
        <dbReference type="ARBA" id="ARBA00023163"/>
    </source>
</evidence>